<organism evidence="2 3">
    <name type="scientific">Cellvibrio fibrivorans</name>
    <dbReference type="NCBI Taxonomy" id="126350"/>
    <lineage>
        <taxon>Bacteria</taxon>
        <taxon>Pseudomonadati</taxon>
        <taxon>Pseudomonadota</taxon>
        <taxon>Gammaproteobacteria</taxon>
        <taxon>Cellvibrionales</taxon>
        <taxon>Cellvibrionaceae</taxon>
        <taxon>Cellvibrio</taxon>
    </lineage>
</organism>
<dbReference type="RefSeq" id="WP_310071837.1">
    <property type="nucleotide sequence ID" value="NZ_JAVDVX010000003.1"/>
</dbReference>
<gene>
    <name evidence="2" type="ORF">J2X05_001967</name>
</gene>
<evidence type="ECO:0000313" key="3">
    <source>
        <dbReference type="Proteomes" id="UP001253595"/>
    </source>
</evidence>
<evidence type="ECO:0000256" key="1">
    <source>
        <dbReference type="SAM" id="Phobius"/>
    </source>
</evidence>
<comment type="caution">
    <text evidence="2">The sequence shown here is derived from an EMBL/GenBank/DDBJ whole genome shotgun (WGS) entry which is preliminary data.</text>
</comment>
<accession>A0ABU1UXR2</accession>
<name>A0ABU1UXR2_9GAMM</name>
<keyword evidence="3" id="KW-1185">Reference proteome</keyword>
<keyword evidence="1" id="KW-0472">Membrane</keyword>
<evidence type="ECO:0000313" key="2">
    <source>
        <dbReference type="EMBL" id="MDR7089945.1"/>
    </source>
</evidence>
<feature type="transmembrane region" description="Helical" evidence="1">
    <location>
        <begin position="118"/>
        <end position="138"/>
    </location>
</feature>
<keyword evidence="1" id="KW-0812">Transmembrane</keyword>
<dbReference type="Proteomes" id="UP001253595">
    <property type="component" value="Unassembled WGS sequence"/>
</dbReference>
<dbReference type="EMBL" id="JAVDVX010000003">
    <property type="protein sequence ID" value="MDR7089945.1"/>
    <property type="molecule type" value="Genomic_DNA"/>
</dbReference>
<sequence>MLSPDVFTALTESEPLKTIVLSAFLFGLFDTVLKGKLNRLIDHLVRLLVRAIPLIIAKIKQEIRSHFSAIPAPSPLTRKISAWGMVVVEVLFAALMTVYGIVFMILTAMIILKDDPSMIKVLIGGLMGVLMLFIAYYYRAGAHKTARDNNLL</sequence>
<feature type="transmembrane region" description="Helical" evidence="1">
    <location>
        <begin position="86"/>
        <end position="112"/>
    </location>
</feature>
<protein>
    <submittedName>
        <fullName evidence="2">Uncharacterized protein</fullName>
    </submittedName>
</protein>
<proteinExistence type="predicted"/>
<reference evidence="2 3" key="1">
    <citation type="submission" date="2023-07" db="EMBL/GenBank/DDBJ databases">
        <title>Sorghum-associated microbial communities from plants grown in Nebraska, USA.</title>
        <authorList>
            <person name="Schachtman D."/>
        </authorList>
    </citation>
    <scope>NUCLEOTIDE SEQUENCE [LARGE SCALE GENOMIC DNA]</scope>
    <source>
        <strain evidence="2 3">BE190</strain>
    </source>
</reference>
<keyword evidence="1" id="KW-1133">Transmembrane helix</keyword>